<protein>
    <recommendedName>
        <fullName evidence="1">Haem-binding uptake Tiki superfamily ChaN domain-containing protein</fullName>
    </recommendedName>
</protein>
<accession>A0ABP0S7D0</accession>
<dbReference type="SUPFAM" id="SSF159501">
    <property type="entry name" value="EreA/ChaN-like"/>
    <property type="match status" value="1"/>
</dbReference>
<dbReference type="Pfam" id="PF04187">
    <property type="entry name" value="Cofac_haem_bdg"/>
    <property type="match status" value="1"/>
</dbReference>
<keyword evidence="3" id="KW-1185">Reference proteome</keyword>
<name>A0ABP0S7D0_9DINO</name>
<dbReference type="Proteomes" id="UP001642484">
    <property type="component" value="Unassembled WGS sequence"/>
</dbReference>
<sequence length="131" mass="14608">MKTSLGQSRMSLPLSNWSPKQELNKMYQAQVLWDEYMANTAAKYLTDVGGRLVVLAGTNHVWRDAIPERFERMTASRASAGDPPRKAVSVAACLRPIGHFQRHPVPASRSDRPIGWSPIRRCHGVGSNCHL</sequence>
<comment type="caution">
    <text evidence="2">The sequence shown here is derived from an EMBL/GenBank/DDBJ whole genome shotgun (WGS) entry which is preliminary data.</text>
</comment>
<organism evidence="2 3">
    <name type="scientific">Durusdinium trenchii</name>
    <dbReference type="NCBI Taxonomy" id="1381693"/>
    <lineage>
        <taxon>Eukaryota</taxon>
        <taxon>Sar</taxon>
        <taxon>Alveolata</taxon>
        <taxon>Dinophyceae</taxon>
        <taxon>Suessiales</taxon>
        <taxon>Symbiodiniaceae</taxon>
        <taxon>Durusdinium</taxon>
    </lineage>
</organism>
<proteinExistence type="predicted"/>
<gene>
    <name evidence="2" type="ORF">CCMP2556_LOCUS50469</name>
</gene>
<reference evidence="2 3" key="1">
    <citation type="submission" date="2024-02" db="EMBL/GenBank/DDBJ databases">
        <authorList>
            <person name="Chen Y."/>
            <person name="Shah S."/>
            <person name="Dougan E. K."/>
            <person name="Thang M."/>
            <person name="Chan C."/>
        </authorList>
    </citation>
    <scope>NUCLEOTIDE SEQUENCE [LARGE SCALE GENOMIC DNA]</scope>
</reference>
<feature type="domain" description="Haem-binding uptake Tiki superfamily ChaN" evidence="1">
    <location>
        <begin position="18"/>
        <end position="69"/>
    </location>
</feature>
<evidence type="ECO:0000313" key="3">
    <source>
        <dbReference type="Proteomes" id="UP001642484"/>
    </source>
</evidence>
<evidence type="ECO:0000259" key="1">
    <source>
        <dbReference type="Pfam" id="PF04187"/>
    </source>
</evidence>
<dbReference type="EMBL" id="CAXAMN010027084">
    <property type="protein sequence ID" value="CAK9108282.1"/>
    <property type="molecule type" value="Genomic_DNA"/>
</dbReference>
<dbReference type="InterPro" id="IPR007314">
    <property type="entry name" value="Cofac_haem-bd_dom"/>
</dbReference>
<evidence type="ECO:0000313" key="2">
    <source>
        <dbReference type="EMBL" id="CAK9108282.1"/>
    </source>
</evidence>